<evidence type="ECO:0000313" key="3">
    <source>
        <dbReference type="Proteomes" id="UP001300745"/>
    </source>
</evidence>
<name>A0ABT3SIZ1_9MYCO</name>
<feature type="domain" description="Allophanate hydrolase C-terminal" evidence="1">
    <location>
        <begin position="8"/>
        <end position="126"/>
    </location>
</feature>
<sequence>MTDNGFTRLAVNGTLMRGLELNANMLRAGAVFVREDRTAPCYRLWTVGDRHPAMIRTTNGGTAVELELWDVPGDGVVKILESEPPGLAVGKVALVDGTQVLGVLGEPYIVEGELEITDFGSWRRYTAATAMKG</sequence>
<dbReference type="EMBL" id="JAPJDO010000024">
    <property type="protein sequence ID" value="MCX2939483.1"/>
    <property type="molecule type" value="Genomic_DNA"/>
</dbReference>
<protein>
    <recommendedName>
        <fullName evidence="1">Allophanate hydrolase C-terminal domain-containing protein</fullName>
    </recommendedName>
</protein>
<evidence type="ECO:0000259" key="1">
    <source>
        <dbReference type="Pfam" id="PF21986"/>
    </source>
</evidence>
<organism evidence="2 3">
    <name type="scientific">Mycobacterium pinniadriaticum</name>
    <dbReference type="NCBI Taxonomy" id="2994102"/>
    <lineage>
        <taxon>Bacteria</taxon>
        <taxon>Bacillati</taxon>
        <taxon>Actinomycetota</taxon>
        <taxon>Actinomycetes</taxon>
        <taxon>Mycobacteriales</taxon>
        <taxon>Mycobacteriaceae</taxon>
        <taxon>Mycobacterium</taxon>
    </lineage>
</organism>
<dbReference type="Gene3D" id="3.10.490.10">
    <property type="entry name" value="Gamma-glutamyl cyclotransferase-like"/>
    <property type="match status" value="1"/>
</dbReference>
<comment type="caution">
    <text evidence="2">The sequence shown here is derived from an EMBL/GenBank/DDBJ whole genome shotgun (WGS) entry which is preliminary data.</text>
</comment>
<keyword evidence="3" id="KW-1185">Reference proteome</keyword>
<reference evidence="2 3" key="1">
    <citation type="submission" date="2022-11" db="EMBL/GenBank/DDBJ databases">
        <title>Mycobacterium sp. nov.</title>
        <authorList>
            <person name="Papic B."/>
            <person name="Spicic S."/>
            <person name="Duvnjak S."/>
        </authorList>
    </citation>
    <scope>NUCLEOTIDE SEQUENCE [LARGE SCALE GENOMIC DNA]</scope>
    <source>
        <strain evidence="2 3">CVI_P4</strain>
    </source>
</reference>
<accession>A0ABT3SIZ1</accession>
<dbReference type="InterPro" id="IPR053844">
    <property type="entry name" value="AH_C"/>
</dbReference>
<dbReference type="RefSeq" id="WP_265999290.1">
    <property type="nucleotide sequence ID" value="NZ_JAPJDN010000024.1"/>
</dbReference>
<dbReference type="Proteomes" id="UP001300745">
    <property type="component" value="Unassembled WGS sequence"/>
</dbReference>
<dbReference type="Pfam" id="PF21986">
    <property type="entry name" value="AH_C"/>
    <property type="match status" value="1"/>
</dbReference>
<evidence type="ECO:0000313" key="2">
    <source>
        <dbReference type="EMBL" id="MCX2939483.1"/>
    </source>
</evidence>
<gene>
    <name evidence="2" type="ORF">ORI27_22560</name>
</gene>
<proteinExistence type="predicted"/>